<dbReference type="InterPro" id="IPR000524">
    <property type="entry name" value="Tscrpt_reg_HTH_GntR"/>
</dbReference>
<dbReference type="SMART" id="SM00345">
    <property type="entry name" value="HTH_GNTR"/>
    <property type="match status" value="1"/>
</dbReference>
<dbReference type="InterPro" id="IPR015421">
    <property type="entry name" value="PyrdxlP-dep_Trfase_major"/>
</dbReference>
<dbReference type="STRING" id="1631356.VV01_03590"/>
<dbReference type="SUPFAM" id="SSF46785">
    <property type="entry name" value="Winged helix' DNA-binding domain"/>
    <property type="match status" value="1"/>
</dbReference>
<comment type="caution">
    <text evidence="7">The sequence shown here is derived from an EMBL/GenBank/DDBJ whole genome shotgun (WGS) entry which is preliminary data.</text>
</comment>
<keyword evidence="3" id="KW-0805">Transcription regulation</keyword>
<proteinExistence type="inferred from homology"/>
<evidence type="ECO:0000259" key="6">
    <source>
        <dbReference type="PROSITE" id="PS50949"/>
    </source>
</evidence>
<dbReference type="GO" id="GO:0030170">
    <property type="term" value="F:pyridoxal phosphate binding"/>
    <property type="evidence" value="ECO:0007669"/>
    <property type="project" value="InterPro"/>
</dbReference>
<dbReference type="InterPro" id="IPR004839">
    <property type="entry name" value="Aminotransferase_I/II_large"/>
</dbReference>
<dbReference type="Pfam" id="PF00155">
    <property type="entry name" value="Aminotran_1_2"/>
    <property type="match status" value="1"/>
</dbReference>
<dbReference type="EMBL" id="LAIR01000002">
    <property type="protein sequence ID" value="KNX36437.1"/>
    <property type="molecule type" value="Genomic_DNA"/>
</dbReference>
<dbReference type="PANTHER" id="PTHR46577">
    <property type="entry name" value="HTH-TYPE TRANSCRIPTIONAL REGULATORY PROTEIN GABR"/>
    <property type="match status" value="1"/>
</dbReference>
<reference evidence="8" key="1">
    <citation type="submission" date="2015-03" db="EMBL/GenBank/DDBJ databases">
        <title>Luteipulveratus halotolerans sp. nov., a novel actinobacterium (Dermacoccaceae) from Sarawak, Malaysia.</title>
        <authorList>
            <person name="Juboi H."/>
            <person name="Basik A."/>
            <person name="Shamsul S.S."/>
            <person name="Arnold P."/>
            <person name="Schmitt E.K."/>
            <person name="Sanglier J.-J."/>
            <person name="Yeo T."/>
        </authorList>
    </citation>
    <scope>NUCLEOTIDE SEQUENCE [LARGE SCALE GENOMIC DNA]</scope>
    <source>
        <strain evidence="8">C296001</strain>
    </source>
</reference>
<dbReference type="PATRIC" id="fig|1631356.3.peg.649"/>
<keyword evidence="5" id="KW-0804">Transcription</keyword>
<dbReference type="GO" id="GO:0003700">
    <property type="term" value="F:DNA-binding transcription factor activity"/>
    <property type="evidence" value="ECO:0007669"/>
    <property type="project" value="InterPro"/>
</dbReference>
<gene>
    <name evidence="7" type="ORF">VV01_03590</name>
</gene>
<dbReference type="PANTHER" id="PTHR46577:SF1">
    <property type="entry name" value="HTH-TYPE TRANSCRIPTIONAL REGULATORY PROTEIN GABR"/>
    <property type="match status" value="1"/>
</dbReference>
<dbReference type="InterPro" id="IPR051446">
    <property type="entry name" value="HTH_trans_reg/aminotransferase"/>
</dbReference>
<evidence type="ECO:0000256" key="4">
    <source>
        <dbReference type="ARBA" id="ARBA00023125"/>
    </source>
</evidence>
<keyword evidence="8" id="KW-1185">Reference proteome</keyword>
<dbReference type="InterPro" id="IPR036390">
    <property type="entry name" value="WH_DNA-bd_sf"/>
</dbReference>
<evidence type="ECO:0000313" key="7">
    <source>
        <dbReference type="EMBL" id="KNX36437.1"/>
    </source>
</evidence>
<keyword evidence="2" id="KW-0663">Pyridoxal phosphate</keyword>
<dbReference type="GO" id="GO:0003677">
    <property type="term" value="F:DNA binding"/>
    <property type="evidence" value="ECO:0007669"/>
    <property type="project" value="UniProtKB-KW"/>
</dbReference>
<dbReference type="Pfam" id="PF00392">
    <property type="entry name" value="GntR"/>
    <property type="match status" value="1"/>
</dbReference>
<dbReference type="Proteomes" id="UP000037397">
    <property type="component" value="Unassembled WGS sequence"/>
</dbReference>
<organism evidence="7 8">
    <name type="scientific">Luteipulveratus halotolerans</name>
    <dbReference type="NCBI Taxonomy" id="1631356"/>
    <lineage>
        <taxon>Bacteria</taxon>
        <taxon>Bacillati</taxon>
        <taxon>Actinomycetota</taxon>
        <taxon>Actinomycetes</taxon>
        <taxon>Micrococcales</taxon>
        <taxon>Dermacoccaceae</taxon>
        <taxon>Luteipulveratus</taxon>
    </lineage>
</organism>
<evidence type="ECO:0000256" key="5">
    <source>
        <dbReference type="ARBA" id="ARBA00023163"/>
    </source>
</evidence>
<name>A0A0L6CF76_9MICO</name>
<comment type="similarity">
    <text evidence="1">In the C-terminal section; belongs to the class-I pyridoxal-phosphate-dependent aminotransferase family.</text>
</comment>
<dbReference type="SUPFAM" id="SSF53383">
    <property type="entry name" value="PLP-dependent transferases"/>
    <property type="match status" value="1"/>
</dbReference>
<evidence type="ECO:0000256" key="2">
    <source>
        <dbReference type="ARBA" id="ARBA00022898"/>
    </source>
</evidence>
<protein>
    <submittedName>
        <fullName evidence="7">GntR family transcriptional regulator</fullName>
    </submittedName>
</protein>
<feature type="domain" description="HTH gntR-type" evidence="6">
    <location>
        <begin position="11"/>
        <end position="79"/>
    </location>
</feature>
<dbReference type="RefSeq" id="WP_050668691.1">
    <property type="nucleotide sequence ID" value="NZ_LAIR01000002.1"/>
</dbReference>
<dbReference type="CDD" id="cd07377">
    <property type="entry name" value="WHTH_GntR"/>
    <property type="match status" value="1"/>
</dbReference>
<evidence type="ECO:0000313" key="8">
    <source>
        <dbReference type="Proteomes" id="UP000037397"/>
    </source>
</evidence>
<dbReference type="PROSITE" id="PS50949">
    <property type="entry name" value="HTH_GNTR"/>
    <property type="match status" value="1"/>
</dbReference>
<sequence length="474" mass="50349">MDLTVRLDHPGGRTAAVYAALVGAMTDGRLRPGDRLPPTRDLAAQVGMSRTTVAAAYDRLAAEGYVQGRVGSGTFVTEAAVPSVRRTQTAAGARPRRDWSFEPVPIAAEHSPAIDLRVGMPDASLFPFDTWRRLLTAEMRSSTGAYGDPAGHPPLRVAVAAHLGRSRSLAVSADEVVVTDGAQHALDLICRVLLAPGDVAAVEDPGYPMARRLLAGHGVRAVPTPVDAEGLVVDRLPADARVVIATPSHQYPTGVPMSLARRRALITWAERHDAVIVEDDYDSEFRYTTRPLEPLHALDDTGRVVYVGTFSTSMVPALRLGYALAPVGLRPALVAARQMSGWHGAVAVQAALARFIDEGLLARHVRRAGAAYARRHAAVVEGVRAELDPWFELVPSSAGLHVCTTLRAGVRLDVDELVRMAMRGGIGLESLRPAYAGPAPRDGLVLGYGAVRSSAISGALATVSELVRRSVTAS</sequence>
<evidence type="ECO:0000256" key="3">
    <source>
        <dbReference type="ARBA" id="ARBA00023015"/>
    </source>
</evidence>
<dbReference type="Gene3D" id="3.40.640.10">
    <property type="entry name" value="Type I PLP-dependent aspartate aminotransferase-like (Major domain)"/>
    <property type="match status" value="1"/>
</dbReference>
<keyword evidence="4" id="KW-0238">DNA-binding</keyword>
<accession>A0A0L6CF76</accession>
<dbReference type="InterPro" id="IPR036388">
    <property type="entry name" value="WH-like_DNA-bd_sf"/>
</dbReference>
<evidence type="ECO:0000256" key="1">
    <source>
        <dbReference type="ARBA" id="ARBA00005384"/>
    </source>
</evidence>
<dbReference type="CDD" id="cd00609">
    <property type="entry name" value="AAT_like"/>
    <property type="match status" value="1"/>
</dbReference>
<dbReference type="PRINTS" id="PR00035">
    <property type="entry name" value="HTHGNTR"/>
</dbReference>
<dbReference type="AlphaFoldDB" id="A0A0L6CF76"/>
<dbReference type="InterPro" id="IPR015424">
    <property type="entry name" value="PyrdxlP-dep_Trfase"/>
</dbReference>
<dbReference type="Gene3D" id="1.10.10.10">
    <property type="entry name" value="Winged helix-like DNA-binding domain superfamily/Winged helix DNA-binding domain"/>
    <property type="match status" value="1"/>
</dbReference>